<evidence type="ECO:0008006" key="3">
    <source>
        <dbReference type="Google" id="ProtNLM"/>
    </source>
</evidence>
<reference evidence="2" key="1">
    <citation type="submission" date="2015-10" db="EMBL/GenBank/DDBJ databases">
        <authorList>
            <person name="Gilbert D.G."/>
        </authorList>
    </citation>
    <scope>NUCLEOTIDE SEQUENCE</scope>
</reference>
<gene>
    <name evidence="2" type="ORF">MGWOODY_Clf601</name>
</gene>
<keyword evidence="1" id="KW-0812">Transmembrane</keyword>
<proteinExistence type="predicted"/>
<dbReference type="PANTHER" id="PTHR31303:SF1">
    <property type="entry name" value="CTP-DEPENDENT DIACYLGLYCEROL KINASE 1"/>
    <property type="match status" value="1"/>
</dbReference>
<evidence type="ECO:0000313" key="2">
    <source>
        <dbReference type="EMBL" id="CUV02018.1"/>
    </source>
</evidence>
<evidence type="ECO:0000256" key="1">
    <source>
        <dbReference type="SAM" id="Phobius"/>
    </source>
</evidence>
<name>A0A160V8D0_9ZZZZ</name>
<keyword evidence="1" id="KW-0472">Membrane</keyword>
<dbReference type="EMBL" id="FAXA01000168">
    <property type="protein sequence ID" value="CUV02018.1"/>
    <property type="molecule type" value="Genomic_DNA"/>
</dbReference>
<organism evidence="2">
    <name type="scientific">hydrothermal vent metagenome</name>
    <dbReference type="NCBI Taxonomy" id="652676"/>
    <lineage>
        <taxon>unclassified sequences</taxon>
        <taxon>metagenomes</taxon>
        <taxon>ecological metagenomes</taxon>
    </lineage>
</organism>
<accession>A0A160V8D0</accession>
<feature type="transmembrane region" description="Helical" evidence="1">
    <location>
        <begin position="146"/>
        <end position="166"/>
    </location>
</feature>
<dbReference type="AlphaFoldDB" id="A0A160V8D0"/>
<sequence length="212" mass="22187">MRRFLDMLVYGGEERGVDGGAPPPVGRGLFHVVAGSCIPLAGIFLSETVMIWALAILAAQGLVLDLVRFRVGWLNVLFMRLMAPLLKEDEAGHITGATYMLIAALIVFVLYGKEVGIPVMFFLSLGDPAAAMMGRRMPGPRILGKSPGGTAAFIGVGATAVAVLLATDGIGHHWALWVGVTVAGLVELASIPPDDNLAIPLLAGTAMFLLGV</sequence>
<dbReference type="GO" id="GO:0004143">
    <property type="term" value="F:ATP-dependent diacylglycerol kinase activity"/>
    <property type="evidence" value="ECO:0007669"/>
    <property type="project" value="InterPro"/>
</dbReference>
<dbReference type="InterPro" id="IPR037997">
    <property type="entry name" value="Dgk1-like"/>
</dbReference>
<keyword evidence="1" id="KW-1133">Transmembrane helix</keyword>
<feature type="transmembrane region" description="Helical" evidence="1">
    <location>
        <begin position="91"/>
        <end position="111"/>
    </location>
</feature>
<protein>
    <recommendedName>
        <fullName evidence="3">Phosphatidate cytidylyltransferase</fullName>
    </recommendedName>
</protein>
<dbReference type="PANTHER" id="PTHR31303">
    <property type="entry name" value="CTP-DEPENDENT DIACYLGLYCEROL KINASE 1"/>
    <property type="match status" value="1"/>
</dbReference>